<evidence type="ECO:0000313" key="2">
    <source>
        <dbReference type="Proteomes" id="UP000035955"/>
    </source>
</evidence>
<name>A0A0J6SSL7_9HYPH</name>
<keyword evidence="2" id="KW-1185">Reference proteome</keyword>
<proteinExistence type="predicted"/>
<sequence length="69" mass="7879">MRYKVKARTAVDFGRLREAVAASTHIFAASERRLTLSIGEVDERVRERIRQLGGTIQPEHRYVPETAIV</sequence>
<dbReference type="EMBL" id="LABY01000098">
    <property type="protein sequence ID" value="KMO36537.1"/>
    <property type="molecule type" value="Genomic_DNA"/>
</dbReference>
<dbReference type="AlphaFoldDB" id="A0A0J6SSL7"/>
<dbReference type="PATRIC" id="fig|298794.3.peg.7974"/>
<protein>
    <submittedName>
        <fullName evidence="1">Uncharacterized protein</fullName>
    </submittedName>
</protein>
<reference evidence="1 2" key="1">
    <citation type="submission" date="2015-03" db="EMBL/GenBank/DDBJ databases">
        <title>Genome sequencing of Methylobacterium variabile DSM 16961.</title>
        <authorList>
            <person name="Chaudhry V."/>
            <person name="Patil P.B."/>
        </authorList>
    </citation>
    <scope>NUCLEOTIDE SEQUENCE [LARGE SCALE GENOMIC DNA]</scope>
    <source>
        <strain evidence="1 2">DSM 16961</strain>
    </source>
</reference>
<dbReference type="Proteomes" id="UP000035955">
    <property type="component" value="Unassembled WGS sequence"/>
</dbReference>
<evidence type="ECO:0000313" key="1">
    <source>
        <dbReference type="EMBL" id="KMO36537.1"/>
    </source>
</evidence>
<dbReference type="RefSeq" id="WP_048445049.1">
    <property type="nucleotide sequence ID" value="NZ_LABY01000098.1"/>
</dbReference>
<organism evidence="1 2">
    <name type="scientific">Methylobacterium variabile</name>
    <dbReference type="NCBI Taxonomy" id="298794"/>
    <lineage>
        <taxon>Bacteria</taxon>
        <taxon>Pseudomonadati</taxon>
        <taxon>Pseudomonadota</taxon>
        <taxon>Alphaproteobacteria</taxon>
        <taxon>Hyphomicrobiales</taxon>
        <taxon>Methylobacteriaceae</taxon>
        <taxon>Methylobacterium</taxon>
    </lineage>
</organism>
<gene>
    <name evidence="1" type="ORF">VQ02_15275</name>
</gene>
<comment type="caution">
    <text evidence="1">The sequence shown here is derived from an EMBL/GenBank/DDBJ whole genome shotgun (WGS) entry which is preliminary data.</text>
</comment>
<accession>A0A0J6SSL7</accession>